<dbReference type="eggNOG" id="COG2050">
    <property type="taxonomic scope" value="Bacteria"/>
</dbReference>
<dbReference type="PANTHER" id="PTHR42856">
    <property type="entry name" value="ACYL-COENZYME A THIOESTERASE PAAI"/>
    <property type="match status" value="1"/>
</dbReference>
<accession>A3KAA3</accession>
<evidence type="ECO:0000256" key="2">
    <source>
        <dbReference type="ARBA" id="ARBA00022801"/>
    </source>
</evidence>
<dbReference type="SUPFAM" id="SSF54637">
    <property type="entry name" value="Thioesterase/thiol ester dehydrase-isomerase"/>
    <property type="match status" value="1"/>
</dbReference>
<dbReference type="AlphaFoldDB" id="A3KAA3"/>
<keyword evidence="5" id="KW-1185">Reference proteome</keyword>
<dbReference type="PANTHER" id="PTHR42856:SF1">
    <property type="entry name" value="ACYL-COENZYME A THIOESTERASE PAAI"/>
    <property type="match status" value="1"/>
</dbReference>
<name>A3KAA3_SAGS3</name>
<organism evidence="4 5">
    <name type="scientific">Sagittula stellata (strain ATCC 700073 / DSM 11524 / E-37)</name>
    <dbReference type="NCBI Taxonomy" id="388399"/>
    <lineage>
        <taxon>Bacteria</taxon>
        <taxon>Pseudomonadati</taxon>
        <taxon>Pseudomonadota</taxon>
        <taxon>Alphaproteobacteria</taxon>
        <taxon>Rhodobacterales</taxon>
        <taxon>Roseobacteraceae</taxon>
        <taxon>Sagittula</taxon>
    </lineage>
</organism>
<evidence type="ECO:0000313" key="5">
    <source>
        <dbReference type="Proteomes" id="UP000005713"/>
    </source>
</evidence>
<dbReference type="InterPro" id="IPR011973">
    <property type="entry name" value="PaaD"/>
</dbReference>
<dbReference type="Gene3D" id="3.10.129.10">
    <property type="entry name" value="Hotdog Thioesterase"/>
    <property type="match status" value="1"/>
</dbReference>
<keyword evidence="2" id="KW-0378">Hydrolase</keyword>
<sequence>MTPQERAERSAQAMWATDTASQEMGMQIDRISPGEAVLSMRVRPHHLNGHRICHGGFIFALADSAFAFACNTYNQVTVAQENQITFLSPGRPDEHLTATAREQARPGRSGVYDVTVTGEDGRTVALMRGLSRAIKGTLFEEPPETSATCASEEIRNA</sequence>
<dbReference type="RefSeq" id="WP_005863560.1">
    <property type="nucleotide sequence ID" value="NZ_AAYA01000021.1"/>
</dbReference>
<dbReference type="FunFam" id="3.10.129.10:FF:000022">
    <property type="entry name" value="Phenylacetic acid degradation protein"/>
    <property type="match status" value="1"/>
</dbReference>
<reference evidence="4 5" key="1">
    <citation type="submission" date="2006-06" db="EMBL/GenBank/DDBJ databases">
        <authorList>
            <person name="Moran M.A."/>
            <person name="Ferriera S."/>
            <person name="Johnson J."/>
            <person name="Kravitz S."/>
            <person name="Beeson K."/>
            <person name="Sutton G."/>
            <person name="Rogers Y.-H."/>
            <person name="Friedman R."/>
            <person name="Frazier M."/>
            <person name="Venter J.C."/>
        </authorList>
    </citation>
    <scope>NUCLEOTIDE SEQUENCE [LARGE SCALE GENOMIC DNA]</scope>
    <source>
        <strain evidence="4 5">E-37</strain>
    </source>
</reference>
<dbReference type="InterPro" id="IPR052723">
    <property type="entry name" value="Acyl-CoA_thioesterase_PaaI"/>
</dbReference>
<dbReference type="InterPro" id="IPR006683">
    <property type="entry name" value="Thioestr_dom"/>
</dbReference>
<comment type="caution">
    <text evidence="4">The sequence shown here is derived from an EMBL/GenBank/DDBJ whole genome shotgun (WGS) entry which is preliminary data.</text>
</comment>
<evidence type="ECO:0000256" key="1">
    <source>
        <dbReference type="ARBA" id="ARBA00008324"/>
    </source>
</evidence>
<feature type="domain" description="Thioesterase" evidence="3">
    <location>
        <begin position="52"/>
        <end position="125"/>
    </location>
</feature>
<dbReference type="OrthoDB" id="32575at2"/>
<dbReference type="Pfam" id="PF03061">
    <property type="entry name" value="4HBT"/>
    <property type="match status" value="1"/>
</dbReference>
<dbReference type="Proteomes" id="UP000005713">
    <property type="component" value="Unassembled WGS sequence"/>
</dbReference>
<dbReference type="CDD" id="cd03443">
    <property type="entry name" value="PaaI_thioesterase"/>
    <property type="match status" value="1"/>
</dbReference>
<gene>
    <name evidence="4" type="ORF">SSE37_15758</name>
</gene>
<evidence type="ECO:0000313" key="4">
    <source>
        <dbReference type="EMBL" id="EBA05894.1"/>
    </source>
</evidence>
<dbReference type="InterPro" id="IPR029069">
    <property type="entry name" value="HotDog_dom_sf"/>
</dbReference>
<dbReference type="EMBL" id="AAYA01000021">
    <property type="protein sequence ID" value="EBA05894.1"/>
    <property type="molecule type" value="Genomic_DNA"/>
</dbReference>
<dbReference type="GO" id="GO:0016289">
    <property type="term" value="F:acyl-CoA hydrolase activity"/>
    <property type="evidence" value="ECO:0007669"/>
    <property type="project" value="UniProtKB-ARBA"/>
</dbReference>
<dbReference type="InterPro" id="IPR003736">
    <property type="entry name" value="PAAI_dom"/>
</dbReference>
<evidence type="ECO:0000259" key="3">
    <source>
        <dbReference type="Pfam" id="PF03061"/>
    </source>
</evidence>
<dbReference type="NCBIfam" id="TIGR00369">
    <property type="entry name" value="unchar_dom_1"/>
    <property type="match status" value="1"/>
</dbReference>
<proteinExistence type="inferred from homology"/>
<protein>
    <submittedName>
        <fullName evidence="4">Phenylacetic acid degradation protein PaaD</fullName>
    </submittedName>
</protein>
<comment type="similarity">
    <text evidence="1">Belongs to the thioesterase PaaI family.</text>
</comment>
<dbReference type="NCBIfam" id="TIGR02286">
    <property type="entry name" value="PaaD"/>
    <property type="match status" value="1"/>
</dbReference>